<evidence type="ECO:0000256" key="7">
    <source>
        <dbReference type="SAM" id="SignalP"/>
    </source>
</evidence>
<keyword evidence="4" id="KW-0325">Glycoprotein</keyword>
<keyword evidence="10" id="KW-1185">Reference proteome</keyword>
<evidence type="ECO:0000259" key="8">
    <source>
        <dbReference type="PROSITE" id="PS50923"/>
    </source>
</evidence>
<sequence length="564" mass="60018">MVSAPRCPLLALLLLHLPGALGLCGAAPRLSRAIPRDTNRTEGFPIGTEVTYRCLNDFVKIPGKSDTVVCLSNSEWSTFGEFCGASCGAPPRIRSAVLSEEDEKKNYFPNGTTVSYVCRPGYESTKLKPVITCLENLTWSEAPEFCRGKSCGVPKGPEHGRALVITNDLYGAKANIVCDDGFRLHGRTFIQCVLKGDQVEWSQLPACQVIITQDKPTTVLPRGTEVAGTASVIITQDKPTAVLPKGAEVTGASSGLCGALPRFSHAVPHDTDRTEGFPIGTQVTYRCHDSFVKIPGKSDTVVCLSNSKWSTIGEFCGPACGAPPRLKSAALSTEDVTKNYLPSGTTVSYVCHPGYESTELRPAITCLENLTWSEAPEFCRGRSCGVPKGPEHGRAVVITNDLYGARANIICDDGVTLHGPTFIQCVLKGDQVEWSQLPTCQAPGVDIRISIGLVIGLVISLAIGLVITLVIGTAIAIAIVIAITIAIAISIAIGIGIGIAIGIGISNGIAIGIGIGFVLVFICIGIYKKKHCSYSVNLDSRNHHITTEHDLQMSKTESNLIFKV</sequence>
<feature type="chain" id="PRO_5044604519" description="Sushi domain-containing protein" evidence="7">
    <location>
        <begin position="23"/>
        <end position="564"/>
    </location>
</feature>
<reference evidence="10" key="1">
    <citation type="journal article" date="2017" name="PLoS ONE">
        <title>The Agassiz's desert tortoise genome provides a resource for the conservation of a threatened species.</title>
        <authorList>
            <person name="Tollis M."/>
            <person name="DeNardo D.F."/>
            <person name="Cornelius J.A."/>
            <person name="Dolby G.A."/>
            <person name="Edwards T."/>
            <person name="Henen B.T."/>
            <person name="Karl A.E."/>
            <person name="Murphy R.W."/>
            <person name="Kusumi K."/>
        </authorList>
    </citation>
    <scope>NUCLEOTIDE SEQUENCE [LARGE SCALE GENOMIC DNA]</scope>
</reference>
<dbReference type="Gene3D" id="2.10.70.10">
    <property type="entry name" value="Complement Module, domain 1"/>
    <property type="match status" value="6"/>
</dbReference>
<dbReference type="PANTHER" id="PTHR19325">
    <property type="entry name" value="COMPLEMENT COMPONENT-RELATED SUSHI DOMAIN-CONTAINING"/>
    <property type="match status" value="1"/>
</dbReference>
<keyword evidence="6" id="KW-0812">Transmembrane</keyword>
<evidence type="ECO:0000256" key="5">
    <source>
        <dbReference type="PROSITE-ProRule" id="PRU00302"/>
    </source>
</evidence>
<comment type="caution">
    <text evidence="5">Lacks conserved residue(s) required for the propagation of feature annotation.</text>
</comment>
<evidence type="ECO:0000256" key="2">
    <source>
        <dbReference type="ARBA" id="ARBA00022737"/>
    </source>
</evidence>
<feature type="transmembrane region" description="Helical" evidence="6">
    <location>
        <begin position="478"/>
        <end position="503"/>
    </location>
</feature>
<dbReference type="SUPFAM" id="SSF57535">
    <property type="entry name" value="Complement control module/SCR domain"/>
    <property type="match status" value="6"/>
</dbReference>
<feature type="transmembrane region" description="Helical" evidence="6">
    <location>
        <begin position="449"/>
        <end position="471"/>
    </location>
</feature>
<dbReference type="InterPro" id="IPR050350">
    <property type="entry name" value="Compl-Cell_Adhes-Reg"/>
</dbReference>
<proteinExistence type="predicted"/>
<dbReference type="PROSITE" id="PS50923">
    <property type="entry name" value="SUSHI"/>
    <property type="match status" value="4"/>
</dbReference>
<dbReference type="InterPro" id="IPR000436">
    <property type="entry name" value="Sushi_SCR_CCP_dom"/>
</dbReference>
<evidence type="ECO:0000256" key="3">
    <source>
        <dbReference type="ARBA" id="ARBA00023157"/>
    </source>
</evidence>
<evidence type="ECO:0000256" key="1">
    <source>
        <dbReference type="ARBA" id="ARBA00022659"/>
    </source>
</evidence>
<evidence type="ECO:0000256" key="6">
    <source>
        <dbReference type="SAM" id="Phobius"/>
    </source>
</evidence>
<keyword evidence="6" id="KW-0472">Membrane</keyword>
<dbReference type="Ensembl" id="ENSGAGT00000016410.1">
    <property type="protein sequence ID" value="ENSGAGP00000014342.1"/>
    <property type="gene ID" value="ENSGAGG00000010900.1"/>
</dbReference>
<name>A0A452HHH8_9SAUR</name>
<feature type="transmembrane region" description="Helical" evidence="6">
    <location>
        <begin position="509"/>
        <end position="527"/>
    </location>
</feature>
<evidence type="ECO:0000256" key="4">
    <source>
        <dbReference type="ARBA" id="ARBA00023180"/>
    </source>
</evidence>
<feature type="signal peptide" evidence="7">
    <location>
        <begin position="1"/>
        <end position="22"/>
    </location>
</feature>
<evidence type="ECO:0000313" key="10">
    <source>
        <dbReference type="Proteomes" id="UP000291020"/>
    </source>
</evidence>
<keyword evidence="7" id="KW-0732">Signal</keyword>
<dbReference type="Ensembl" id="ENSGAGT00000016406.1">
    <property type="protein sequence ID" value="ENSGAGP00000014339.1"/>
    <property type="gene ID" value="ENSGAGG00000010900.1"/>
</dbReference>
<feature type="domain" description="Sushi" evidence="8">
    <location>
        <begin position="382"/>
        <end position="442"/>
    </location>
</feature>
<protein>
    <recommendedName>
        <fullName evidence="8">Sushi domain-containing protein</fullName>
    </recommendedName>
</protein>
<feature type="domain" description="Sushi" evidence="8">
    <location>
        <begin position="85"/>
        <end position="148"/>
    </location>
</feature>
<evidence type="ECO:0000313" key="9">
    <source>
        <dbReference type="Ensembl" id="ENSGAGP00000014342.1"/>
    </source>
</evidence>
<dbReference type="SMART" id="SM00032">
    <property type="entry name" value="CCP"/>
    <property type="match status" value="6"/>
</dbReference>
<organism evidence="9 10">
    <name type="scientific">Gopherus agassizii</name>
    <name type="common">Agassiz's desert tortoise</name>
    <dbReference type="NCBI Taxonomy" id="38772"/>
    <lineage>
        <taxon>Eukaryota</taxon>
        <taxon>Metazoa</taxon>
        <taxon>Chordata</taxon>
        <taxon>Craniata</taxon>
        <taxon>Vertebrata</taxon>
        <taxon>Euteleostomi</taxon>
        <taxon>Archelosauria</taxon>
        <taxon>Testudinata</taxon>
        <taxon>Testudines</taxon>
        <taxon>Cryptodira</taxon>
        <taxon>Durocryptodira</taxon>
        <taxon>Testudinoidea</taxon>
        <taxon>Testudinidae</taxon>
        <taxon>Gopherus</taxon>
    </lineage>
</organism>
<dbReference type="CDD" id="cd00033">
    <property type="entry name" value="CCP"/>
    <property type="match status" value="6"/>
</dbReference>
<dbReference type="Pfam" id="PF00084">
    <property type="entry name" value="Sushi"/>
    <property type="match status" value="6"/>
</dbReference>
<dbReference type="Proteomes" id="UP000291020">
    <property type="component" value="Unassembled WGS sequence"/>
</dbReference>
<dbReference type="AlphaFoldDB" id="A0A452HHH8"/>
<accession>A0A452HHH8</accession>
<keyword evidence="3" id="KW-1015">Disulfide bond</keyword>
<reference evidence="9" key="2">
    <citation type="submission" date="2025-05" db="UniProtKB">
        <authorList>
            <consortium name="Ensembl"/>
        </authorList>
    </citation>
    <scope>IDENTIFICATION</scope>
</reference>
<feature type="domain" description="Sushi" evidence="8">
    <location>
        <begin position="318"/>
        <end position="381"/>
    </location>
</feature>
<keyword evidence="6" id="KW-1133">Transmembrane helix</keyword>
<dbReference type="STRING" id="38772.ENSGAGP00000014339"/>
<feature type="domain" description="Sushi" evidence="8">
    <location>
        <begin position="149"/>
        <end position="209"/>
    </location>
</feature>
<dbReference type="InterPro" id="IPR035976">
    <property type="entry name" value="Sushi/SCR/CCP_sf"/>
</dbReference>
<keyword evidence="1 5" id="KW-0768">Sushi</keyword>
<dbReference type="PANTHER" id="PTHR19325:SF575">
    <property type="entry name" value="LOCOMOTION-RELATED PROTEIN HIKARU GENKI"/>
    <property type="match status" value="1"/>
</dbReference>
<keyword evidence="2" id="KW-0677">Repeat</keyword>